<name>A0AAV4QU38_CAEEX</name>
<evidence type="ECO:0000313" key="1">
    <source>
        <dbReference type="EMBL" id="GIY11606.1"/>
    </source>
</evidence>
<proteinExistence type="predicted"/>
<evidence type="ECO:0000313" key="2">
    <source>
        <dbReference type="Proteomes" id="UP001054945"/>
    </source>
</evidence>
<comment type="caution">
    <text evidence="1">The sequence shown here is derived from an EMBL/GenBank/DDBJ whole genome shotgun (WGS) entry which is preliminary data.</text>
</comment>
<reference evidence="1 2" key="1">
    <citation type="submission" date="2021-06" db="EMBL/GenBank/DDBJ databases">
        <title>Caerostris extrusa draft genome.</title>
        <authorList>
            <person name="Kono N."/>
            <person name="Arakawa K."/>
        </authorList>
    </citation>
    <scope>NUCLEOTIDE SEQUENCE [LARGE SCALE GENOMIC DNA]</scope>
</reference>
<sequence>MRDCQTSCHRISENVGVTRIYGGFEPLNSCQLASGATGPDLNQARIKLMKILFSNIGGHFISHGRVRRENETESSSHSDCHYLIARSKPRLHSLRILAKIKMASVCSVFEMREKQTYVGAERDS</sequence>
<dbReference type="EMBL" id="BPLR01006665">
    <property type="protein sequence ID" value="GIY11606.1"/>
    <property type="molecule type" value="Genomic_DNA"/>
</dbReference>
<organism evidence="1 2">
    <name type="scientific">Caerostris extrusa</name>
    <name type="common">Bark spider</name>
    <name type="synonym">Caerostris bankana</name>
    <dbReference type="NCBI Taxonomy" id="172846"/>
    <lineage>
        <taxon>Eukaryota</taxon>
        <taxon>Metazoa</taxon>
        <taxon>Ecdysozoa</taxon>
        <taxon>Arthropoda</taxon>
        <taxon>Chelicerata</taxon>
        <taxon>Arachnida</taxon>
        <taxon>Araneae</taxon>
        <taxon>Araneomorphae</taxon>
        <taxon>Entelegynae</taxon>
        <taxon>Araneoidea</taxon>
        <taxon>Araneidae</taxon>
        <taxon>Caerostris</taxon>
    </lineage>
</organism>
<accession>A0AAV4QU38</accession>
<keyword evidence="2" id="KW-1185">Reference proteome</keyword>
<dbReference type="AlphaFoldDB" id="A0AAV4QU38"/>
<protein>
    <submittedName>
        <fullName evidence="1">Uncharacterized protein</fullName>
    </submittedName>
</protein>
<gene>
    <name evidence="1" type="ORF">CEXT_76061</name>
</gene>
<dbReference type="Proteomes" id="UP001054945">
    <property type="component" value="Unassembled WGS sequence"/>
</dbReference>